<evidence type="ECO:0008006" key="3">
    <source>
        <dbReference type="Google" id="ProtNLM"/>
    </source>
</evidence>
<dbReference type="PROSITE" id="PS51257">
    <property type="entry name" value="PROKAR_LIPOPROTEIN"/>
    <property type="match status" value="1"/>
</dbReference>
<organism evidence="1">
    <name type="scientific">candidate division WOR-3 bacterium</name>
    <dbReference type="NCBI Taxonomy" id="2052148"/>
    <lineage>
        <taxon>Bacteria</taxon>
        <taxon>Bacteria division WOR-3</taxon>
    </lineage>
</organism>
<dbReference type="AlphaFoldDB" id="A0A7C2P0F1"/>
<proteinExistence type="predicted"/>
<sequence length="127" mass="14709">MMRNFTKFLFTLLILLGCSGSKNESYNDALLRVKNFLAFTDSATKSSTSIHQLQYYLAQSRDSLQTKIIPYLDSISRNLNETQTKNIKTLKIYLELYLKESKSAEDISKLEKMRKEVEKILEEAKAK</sequence>
<gene>
    <name evidence="1" type="ORF">ENQ77_00135</name>
    <name evidence="2" type="ORF">ENU66_07810</name>
</gene>
<reference evidence="1" key="1">
    <citation type="journal article" date="2020" name="mSystems">
        <title>Genome- and Community-Level Interaction Insights into Carbon Utilization and Element Cycling Functions of Hydrothermarchaeota in Hydrothermal Sediment.</title>
        <authorList>
            <person name="Zhou Z."/>
            <person name="Liu Y."/>
            <person name="Xu W."/>
            <person name="Pan J."/>
            <person name="Luo Z.H."/>
            <person name="Li M."/>
        </authorList>
    </citation>
    <scope>NUCLEOTIDE SEQUENCE [LARGE SCALE GENOMIC DNA]</scope>
    <source>
        <strain evidence="1">SpSt-34</strain>
        <strain evidence="2">SpSt-69</strain>
    </source>
</reference>
<dbReference type="EMBL" id="DTDJ01000047">
    <property type="protein sequence ID" value="HGL18215.1"/>
    <property type="molecule type" value="Genomic_DNA"/>
</dbReference>
<evidence type="ECO:0000313" key="2">
    <source>
        <dbReference type="EMBL" id="HGL18215.1"/>
    </source>
</evidence>
<name>A0A7C2P0F1_UNCW3</name>
<comment type="caution">
    <text evidence="1">The sequence shown here is derived from an EMBL/GenBank/DDBJ whole genome shotgun (WGS) entry which is preliminary data.</text>
</comment>
<dbReference type="EMBL" id="DSOL01000003">
    <property type="protein sequence ID" value="HEN27091.1"/>
    <property type="molecule type" value="Genomic_DNA"/>
</dbReference>
<evidence type="ECO:0000313" key="1">
    <source>
        <dbReference type="EMBL" id="HEN27091.1"/>
    </source>
</evidence>
<accession>A0A7C2P0F1</accession>
<protein>
    <recommendedName>
        <fullName evidence="3">Lipoprotein</fullName>
    </recommendedName>
</protein>